<dbReference type="SUPFAM" id="SSF101960">
    <property type="entry name" value="Stabilizer of iron transporter SufD"/>
    <property type="match status" value="1"/>
</dbReference>
<feature type="domain" description="SUF system FeS cluster assembly SufBD N-terminal" evidence="3">
    <location>
        <begin position="47"/>
        <end position="190"/>
    </location>
</feature>
<dbReference type="EMBL" id="JHEG04000001">
    <property type="protein sequence ID" value="KAF3888514.1"/>
    <property type="molecule type" value="Genomic_DNA"/>
</dbReference>
<dbReference type="GO" id="GO:0016226">
    <property type="term" value="P:iron-sulfur cluster assembly"/>
    <property type="evidence" value="ECO:0007669"/>
    <property type="project" value="InterPro"/>
</dbReference>
<accession>A0A0C1QR33</accession>
<gene>
    <name evidence="4" type="primary">sufD</name>
    <name evidence="5" type="ORF">DA73_0244130</name>
    <name evidence="4" type="ORF">DA73_0400025820</name>
</gene>
<dbReference type="PANTHER" id="PTHR43575:SF1">
    <property type="entry name" value="PROTEIN ABCI7, CHLOROPLASTIC"/>
    <property type="match status" value="1"/>
</dbReference>
<dbReference type="InterPro" id="IPR011542">
    <property type="entry name" value="SUF_FeS_clus_asmbl_SufD"/>
</dbReference>
<dbReference type="PANTHER" id="PTHR43575">
    <property type="entry name" value="PROTEIN ABCI7, CHLOROPLASTIC"/>
    <property type="match status" value="1"/>
</dbReference>
<evidence type="ECO:0000313" key="4">
    <source>
        <dbReference type="EMBL" id="KAF3888514.1"/>
    </source>
</evidence>
<name>A0A0C1QR33_9CYAN</name>
<dbReference type="OrthoDB" id="9768262at2"/>
<evidence type="ECO:0000313" key="5">
    <source>
        <dbReference type="EMBL" id="KIE07949.1"/>
    </source>
</evidence>
<dbReference type="InterPro" id="IPR000825">
    <property type="entry name" value="SUF_FeS_clus_asmbl_SufBD_core"/>
</dbReference>
<dbReference type="EMBL" id="JHEG02000059">
    <property type="protein sequence ID" value="KIE07949.1"/>
    <property type="molecule type" value="Genomic_DNA"/>
</dbReference>
<reference evidence="5" key="1">
    <citation type="journal article" date="2015" name="Genome Announc.">
        <title>Draft Genome Sequence of Tolypothrix boutellei Strain VB521301.</title>
        <authorList>
            <person name="Chandrababunaidu M.M."/>
            <person name="Singh D."/>
            <person name="Sen D."/>
            <person name="Bhan S."/>
            <person name="Das S."/>
            <person name="Gupta A."/>
            <person name="Adhikary S.P."/>
            <person name="Tripathy S."/>
        </authorList>
    </citation>
    <scope>NUCLEOTIDE SEQUENCE</scope>
    <source>
        <strain evidence="5">VB521301</strain>
    </source>
</reference>
<dbReference type="Pfam" id="PF01458">
    <property type="entry name" value="SUFBD_core"/>
    <property type="match status" value="1"/>
</dbReference>
<protein>
    <submittedName>
        <fullName evidence="4">Fe-S cluster assembly protein SufD</fullName>
    </submittedName>
</protein>
<organism evidence="5">
    <name type="scientific">Tolypothrix bouteillei VB521301</name>
    <dbReference type="NCBI Taxonomy" id="1479485"/>
    <lineage>
        <taxon>Bacteria</taxon>
        <taxon>Bacillati</taxon>
        <taxon>Cyanobacteriota</taxon>
        <taxon>Cyanophyceae</taxon>
        <taxon>Nostocales</taxon>
        <taxon>Tolypothrichaceae</taxon>
        <taxon>Tolypothrix</taxon>
    </lineage>
</organism>
<dbReference type="NCBIfam" id="TIGR01981">
    <property type="entry name" value="sufD"/>
    <property type="match status" value="1"/>
</dbReference>
<proteinExistence type="inferred from homology"/>
<dbReference type="AlphaFoldDB" id="A0A0C1QR33"/>
<evidence type="ECO:0000259" key="2">
    <source>
        <dbReference type="Pfam" id="PF01458"/>
    </source>
</evidence>
<dbReference type="Pfam" id="PF19295">
    <property type="entry name" value="SufBD_N"/>
    <property type="match status" value="1"/>
</dbReference>
<dbReference type="InterPro" id="IPR055346">
    <property type="entry name" value="Fe-S_cluster_assembly_SufBD"/>
</dbReference>
<dbReference type="Proteomes" id="UP000029738">
    <property type="component" value="Unassembled WGS sequence"/>
</dbReference>
<reference evidence="4" key="2">
    <citation type="submission" date="2019-11" db="EMBL/GenBank/DDBJ databases">
        <title>Improved Assembly of Tolypothrix boutellei genome.</title>
        <authorList>
            <person name="Sarangi A.N."/>
            <person name="Mukherjee M."/>
            <person name="Ghosh S."/>
            <person name="Singh D."/>
            <person name="Das A."/>
            <person name="Kant S."/>
            <person name="Prusty A."/>
            <person name="Tripathy S."/>
        </authorList>
    </citation>
    <scope>NUCLEOTIDE SEQUENCE</scope>
    <source>
        <strain evidence="4">VB521301</strain>
    </source>
</reference>
<sequence>MSILVSPSPVPNSHSIDLASTVLDRDAYLIDLLNQIVGGVETPRDRLSWLQELRERAVLWVRQSVLPTTRDEEWRFADLSFLRKIQFHVGTKGSASVGSSLRSLPEAATSRLVFVDGVYSSELSSVSLLPDGVVVSNLADLSATYTQEVQKYLAQTEGAHELFTALNTSGMVDVAVVWVSKNVVVETPIHLVFLATGEQSGISLPRCLVVAETGSSVTLVEEYANHTDAESTEEESVYFTNAVTEIWVGENARVNHTRLEMENAEAIHIGKTAVSQARYSWYSCHAVTFGGKLSRHNLEILQTGEQTETVLNGLTIIGGQQLADTHSAIALNYPHGTSKQLHKCILSDRAHGVFNGKIFVPKPAQLTDAAQLNQNLLLSSKARIDTKPQLEITADNVKCAHGATVSQLEDDEIFYLQSRGIDANDARNLLVNAFATEAINQIPVPSVRQSLMQKVSG</sequence>
<evidence type="ECO:0000256" key="1">
    <source>
        <dbReference type="ARBA" id="ARBA00043967"/>
    </source>
</evidence>
<comment type="caution">
    <text evidence="5">The sequence shown here is derived from an EMBL/GenBank/DDBJ whole genome shotgun (WGS) entry which is preliminary data.</text>
</comment>
<comment type="similarity">
    <text evidence="1">Belongs to the iron-sulfur cluster assembly SufBD family.</text>
</comment>
<dbReference type="InterPro" id="IPR045595">
    <property type="entry name" value="SufBD_N"/>
</dbReference>
<dbReference type="InterPro" id="IPR037284">
    <property type="entry name" value="SUF_FeS_clus_asmbl_SufBD_sf"/>
</dbReference>
<evidence type="ECO:0000259" key="3">
    <source>
        <dbReference type="Pfam" id="PF19295"/>
    </source>
</evidence>
<dbReference type="STRING" id="1479485.DA73_0244130"/>
<keyword evidence="6" id="KW-1185">Reference proteome</keyword>
<feature type="domain" description="SUF system FeS cluster assembly SufBD core" evidence="2">
    <location>
        <begin position="196"/>
        <end position="434"/>
    </location>
</feature>
<dbReference type="RefSeq" id="WP_038081912.1">
    <property type="nucleotide sequence ID" value="NZ_JHEG04000001.1"/>
</dbReference>
<evidence type="ECO:0000313" key="6">
    <source>
        <dbReference type="Proteomes" id="UP000029738"/>
    </source>
</evidence>